<evidence type="ECO:0000313" key="3">
    <source>
        <dbReference type="EMBL" id="CAF3739152.1"/>
    </source>
</evidence>
<dbReference type="Proteomes" id="UP000682733">
    <property type="component" value="Unassembled WGS sequence"/>
</dbReference>
<dbReference type="Proteomes" id="UP000677228">
    <property type="component" value="Unassembled WGS sequence"/>
</dbReference>
<dbReference type="AlphaFoldDB" id="A0A814E817"/>
<dbReference type="EMBL" id="CAJOBC010002560">
    <property type="protein sequence ID" value="CAF3739152.1"/>
    <property type="molecule type" value="Genomic_DNA"/>
</dbReference>
<keyword evidence="5" id="KW-1185">Reference proteome</keyword>
<evidence type="ECO:0000313" key="4">
    <source>
        <dbReference type="EMBL" id="CAF4003788.1"/>
    </source>
</evidence>
<organism evidence="1 5">
    <name type="scientific">Didymodactylos carnosus</name>
    <dbReference type="NCBI Taxonomy" id="1234261"/>
    <lineage>
        <taxon>Eukaryota</taxon>
        <taxon>Metazoa</taxon>
        <taxon>Spiralia</taxon>
        <taxon>Gnathifera</taxon>
        <taxon>Rotifera</taxon>
        <taxon>Eurotatoria</taxon>
        <taxon>Bdelloidea</taxon>
        <taxon>Philodinida</taxon>
        <taxon>Philodinidae</taxon>
        <taxon>Didymodactylos</taxon>
    </lineage>
</organism>
<evidence type="ECO:0000313" key="1">
    <source>
        <dbReference type="EMBL" id="CAF0965526.1"/>
    </source>
</evidence>
<accession>A0A814E817</accession>
<dbReference type="Proteomes" id="UP000663829">
    <property type="component" value="Unassembled WGS sequence"/>
</dbReference>
<sequence length="113" mass="13123">MVLKGLKQQNTHTNDEFLALRLIDEDEQQLPQTNQRLLKNGGTGSISPILPNFLQKIDDKRIEIVDKQEQREKTYVFDKVYSAKDDSFHVTEDFGKYMKQSFAEVGINEDFIV</sequence>
<gene>
    <name evidence="1" type="ORF">GPM918_LOCUS11957</name>
    <name evidence="2" type="ORF">OVA965_LOCUS23625</name>
    <name evidence="3" type="ORF">SRO942_LOCUS11958</name>
    <name evidence="4" type="ORF">TMI583_LOCUS24345</name>
</gene>
<evidence type="ECO:0000313" key="5">
    <source>
        <dbReference type="Proteomes" id="UP000663829"/>
    </source>
</evidence>
<dbReference type="EMBL" id="CAJOBA010035397">
    <property type="protein sequence ID" value="CAF4003788.1"/>
    <property type="molecule type" value="Genomic_DNA"/>
</dbReference>
<comment type="caution">
    <text evidence="1">The sequence shown here is derived from an EMBL/GenBank/DDBJ whole genome shotgun (WGS) entry which is preliminary data.</text>
</comment>
<protein>
    <submittedName>
        <fullName evidence="1">Uncharacterized protein</fullName>
    </submittedName>
</protein>
<proteinExistence type="predicted"/>
<dbReference type="Proteomes" id="UP000681722">
    <property type="component" value="Unassembled WGS sequence"/>
</dbReference>
<dbReference type="EMBL" id="CAJNOK010013864">
    <property type="protein sequence ID" value="CAF1193502.1"/>
    <property type="molecule type" value="Genomic_DNA"/>
</dbReference>
<evidence type="ECO:0000313" key="2">
    <source>
        <dbReference type="EMBL" id="CAF1193502.1"/>
    </source>
</evidence>
<dbReference type="EMBL" id="CAJNOQ010002560">
    <property type="protein sequence ID" value="CAF0965526.1"/>
    <property type="molecule type" value="Genomic_DNA"/>
</dbReference>
<reference evidence="1" key="1">
    <citation type="submission" date="2021-02" db="EMBL/GenBank/DDBJ databases">
        <authorList>
            <person name="Nowell W R."/>
        </authorList>
    </citation>
    <scope>NUCLEOTIDE SEQUENCE</scope>
</reference>
<name>A0A814E817_9BILA</name>